<gene>
    <name evidence="1" type="ORF">GN234_25510</name>
</gene>
<dbReference type="AlphaFoldDB" id="A0A6N1CIE1"/>
<dbReference type="RefSeq" id="WP_176689249.1">
    <property type="nucleotide sequence ID" value="NZ_CP048810.1"/>
</dbReference>
<proteinExistence type="predicted"/>
<evidence type="ECO:0008006" key="3">
    <source>
        <dbReference type="Google" id="ProtNLM"/>
    </source>
</evidence>
<dbReference type="Proteomes" id="UP000509545">
    <property type="component" value="Chromosome"/>
</dbReference>
<evidence type="ECO:0000313" key="1">
    <source>
        <dbReference type="EMBL" id="QKS85089.1"/>
    </source>
</evidence>
<sequence length="291" mass="32067">MDEINVRLHQHRCWLSQADGLTAQELDYIDEDLASDSLNGLDNVADSLGMLATYYGIRGEVAISDGEASGWEQVSRSMMYRYWALMLKAKAFTKTSFLQGIQTVPNLTNQLSIAGCLLAGLIVADRRDLAASVADVLAGMLTVKGAVDSGYLEQRRFEPFMLWLYSVYSQGPALPEIKSTDLGIYQSVIDEWTNGKGLAHALEGLCHYHLSKAEDNGGPWDPEFKYAPFDLLPLEVHAIFRVRQQLGLTVPAISSPLLSAKTAALENLVIISDQLAVRVEAAYERFFGLST</sequence>
<organism evidence="1 2">
    <name type="scientific">Pseudomonas bijieensis</name>
    <dbReference type="NCBI Taxonomy" id="2681983"/>
    <lineage>
        <taxon>Bacteria</taxon>
        <taxon>Pseudomonadati</taxon>
        <taxon>Pseudomonadota</taxon>
        <taxon>Gammaproteobacteria</taxon>
        <taxon>Pseudomonadales</taxon>
        <taxon>Pseudomonadaceae</taxon>
        <taxon>Pseudomonas</taxon>
    </lineage>
</organism>
<keyword evidence="2" id="KW-1185">Reference proteome</keyword>
<dbReference type="KEGG" id="pbz:GN234_25510"/>
<protein>
    <recommendedName>
        <fullName evidence="3">Immunity protein 49</fullName>
    </recommendedName>
</protein>
<evidence type="ECO:0000313" key="2">
    <source>
        <dbReference type="Proteomes" id="UP000509545"/>
    </source>
</evidence>
<dbReference type="EMBL" id="CP048810">
    <property type="protein sequence ID" value="QKS85089.1"/>
    <property type="molecule type" value="Genomic_DNA"/>
</dbReference>
<accession>A0A6N1CIE1</accession>
<name>A0A6N1CIE1_9PSED</name>
<reference evidence="1 2" key="1">
    <citation type="submission" date="2020-02" db="EMBL/GenBank/DDBJ databases">
        <authorList>
            <person name="Liang J."/>
        </authorList>
    </citation>
    <scope>NUCLEOTIDE SEQUENCE [LARGE SCALE GENOMIC DNA]</scope>
    <source>
        <strain evidence="1 2">L22-9</strain>
    </source>
</reference>